<feature type="region of interest" description="Disordered" evidence="1">
    <location>
        <begin position="125"/>
        <end position="147"/>
    </location>
</feature>
<reference evidence="2" key="2">
    <citation type="submission" date="2021-04" db="EMBL/GenBank/DDBJ databases">
        <authorList>
            <person name="Gilroy R."/>
        </authorList>
    </citation>
    <scope>NUCLEOTIDE SEQUENCE</scope>
    <source>
        <strain evidence="2">ChiHjej10B9-743</strain>
    </source>
</reference>
<sequence length="147" mass="16684">MMVRMSLGYTGVAHLAVSDGNSALYTYVRENWNVPDNDPVEDGEIYVELEPISSARKVVRTKRYPDGIPLRWAENVDFEQMLKDGTLSVRNGSNATRINSWNIDAQAMDLLREIAFRIQRDGAFPRPWPTSSDAEGWDHTATRLSPR</sequence>
<dbReference type="EMBL" id="DXCP01000037">
    <property type="protein sequence ID" value="HIY79792.1"/>
    <property type="molecule type" value="Genomic_DNA"/>
</dbReference>
<accession>A0A9D1ZB56</accession>
<reference evidence="2" key="1">
    <citation type="journal article" date="2021" name="PeerJ">
        <title>Extensive microbial diversity within the chicken gut microbiome revealed by metagenomics and culture.</title>
        <authorList>
            <person name="Gilroy R."/>
            <person name="Ravi A."/>
            <person name="Getino M."/>
            <person name="Pursley I."/>
            <person name="Horton D.L."/>
            <person name="Alikhan N.F."/>
            <person name="Baker D."/>
            <person name="Gharbi K."/>
            <person name="Hall N."/>
            <person name="Watson M."/>
            <person name="Adriaenssens E.M."/>
            <person name="Foster-Nyarko E."/>
            <person name="Jarju S."/>
            <person name="Secka A."/>
            <person name="Antonio M."/>
            <person name="Oren A."/>
            <person name="Chaudhuri R.R."/>
            <person name="La Ragione R."/>
            <person name="Hildebrand F."/>
            <person name="Pallen M.J."/>
        </authorList>
    </citation>
    <scope>NUCLEOTIDE SEQUENCE</scope>
    <source>
        <strain evidence="2">ChiHjej10B9-743</strain>
    </source>
</reference>
<gene>
    <name evidence="2" type="ORF">IAA42_05075</name>
</gene>
<comment type="caution">
    <text evidence="2">The sequence shown here is derived from an EMBL/GenBank/DDBJ whole genome shotgun (WGS) entry which is preliminary data.</text>
</comment>
<dbReference type="AlphaFoldDB" id="A0A9D1ZB56"/>
<organism evidence="2 3">
    <name type="scientific">Candidatus Olsenella excrementavium</name>
    <dbReference type="NCBI Taxonomy" id="2838709"/>
    <lineage>
        <taxon>Bacteria</taxon>
        <taxon>Bacillati</taxon>
        <taxon>Actinomycetota</taxon>
        <taxon>Coriobacteriia</taxon>
        <taxon>Coriobacteriales</taxon>
        <taxon>Atopobiaceae</taxon>
        <taxon>Olsenella</taxon>
    </lineage>
</organism>
<evidence type="ECO:0000313" key="3">
    <source>
        <dbReference type="Proteomes" id="UP000824133"/>
    </source>
</evidence>
<name>A0A9D1ZB56_9ACTN</name>
<evidence type="ECO:0000313" key="2">
    <source>
        <dbReference type="EMBL" id="HIY79792.1"/>
    </source>
</evidence>
<evidence type="ECO:0000256" key="1">
    <source>
        <dbReference type="SAM" id="MobiDB-lite"/>
    </source>
</evidence>
<dbReference type="Proteomes" id="UP000824133">
    <property type="component" value="Unassembled WGS sequence"/>
</dbReference>
<proteinExistence type="predicted"/>
<protein>
    <submittedName>
        <fullName evidence="2">Uncharacterized protein</fullName>
    </submittedName>
</protein>